<sequence length="50" mass="5776">MYGITCSVFAEMDALKEQKVCTIQTVYSLAEEINKLIKEILEEIQKTEHI</sequence>
<accession>A0A0P9AC89</accession>
<comment type="caution">
    <text evidence="1">The sequence shown here is derived from an EMBL/GenBank/DDBJ whole genome shotgun (WGS) entry which is preliminary data.</text>
</comment>
<reference evidence="1 2" key="1">
    <citation type="submission" date="2015-09" db="EMBL/GenBank/DDBJ databases">
        <title>Genome sequence of Oxobacter pfennigii DSM 3222.</title>
        <authorList>
            <person name="Poehlein A."/>
            <person name="Bengelsdorf F.R."/>
            <person name="Schiel-Bengelsdorf B."/>
            <person name="Duerre P."/>
            <person name="Daniel R."/>
        </authorList>
    </citation>
    <scope>NUCLEOTIDE SEQUENCE [LARGE SCALE GENOMIC DNA]</scope>
    <source>
        <strain evidence="1 2">DSM 3222</strain>
    </source>
</reference>
<proteinExistence type="predicted"/>
<evidence type="ECO:0000313" key="1">
    <source>
        <dbReference type="EMBL" id="KPU42711.1"/>
    </source>
</evidence>
<protein>
    <submittedName>
        <fullName evidence="1">Uncharacterized protein</fullName>
    </submittedName>
</protein>
<gene>
    <name evidence="1" type="ORF">OXPF_37650</name>
</gene>
<keyword evidence="2" id="KW-1185">Reference proteome</keyword>
<dbReference type="AlphaFoldDB" id="A0A0P9AC89"/>
<name>A0A0P9AC89_9CLOT</name>
<organism evidence="1 2">
    <name type="scientific">Oxobacter pfennigii</name>
    <dbReference type="NCBI Taxonomy" id="36849"/>
    <lineage>
        <taxon>Bacteria</taxon>
        <taxon>Bacillati</taxon>
        <taxon>Bacillota</taxon>
        <taxon>Clostridia</taxon>
        <taxon>Eubacteriales</taxon>
        <taxon>Clostridiaceae</taxon>
        <taxon>Oxobacter</taxon>
    </lineage>
</organism>
<evidence type="ECO:0000313" key="2">
    <source>
        <dbReference type="Proteomes" id="UP000050326"/>
    </source>
</evidence>
<dbReference type="Proteomes" id="UP000050326">
    <property type="component" value="Unassembled WGS sequence"/>
</dbReference>
<dbReference type="EMBL" id="LKET01000056">
    <property type="protein sequence ID" value="KPU42711.1"/>
    <property type="molecule type" value="Genomic_DNA"/>
</dbReference>